<dbReference type="AlphaFoldDB" id="A0A9E7SUQ2"/>
<gene>
    <name evidence="6" type="ORF">NGM29_15245</name>
</gene>
<accession>A0A9E7SUQ2</accession>
<dbReference type="PANTHER" id="PTHR30290">
    <property type="entry name" value="PERIPLASMIC BINDING COMPONENT OF ABC TRANSPORTER"/>
    <property type="match status" value="1"/>
</dbReference>
<sequence length="625" mass="69426">MDNRVRRRDVLATLGAGASASLAGCSEYIWSGTNGTSPDPISLEIKTVPTDDDVIAPKIANQLTNNLRAVGIDTDHVPLEEAELYREVLIERNYDVFIIRHPGFDEIDSLRSLLHSDFVGEQGWQNPFRFSDPTADDFLDSQREAEGGDRREIFDSLFTYLTQDDTAPYTVVAHHDHLGAVNTDLSLSRIPFTPREYLEAVTNPPDDEIDRPLRAGLFGYQRTSRLNPLVVDLTDVQTILDLVYDPLVRKFEEEYVHWLADGIEWEESGGALEATVTLHDGLHWHDGEPIDAEDVRFTVDFLSDTSLGEAESPVTAPQLRGRQSLIDEVTVVGERTARVRFDDVSREVARWALTLPLLPEHIWYERSELVGDHQTDALEWDNSEPIGSGLFAFVESEDGESVTLELFEDHVLYEPESADEDEPATDDPVTEPESDGGGANETDDELEDGNGDGDADGDDQFDDEDTSTETDARFDGLEFRVLPNVGAALDALIDGNLDFIANQIPAAQLDEVADEEAIRTTTQDTGAFYMIGYNLTHSSLGNPRFRGVISQLIDRENAAEGIFHGYARAPETQSAFVGIPDDRWDTDRRASGYAFPGQDGELDEEQARGLFEEAGYSYVNGELVE</sequence>
<evidence type="ECO:0000256" key="1">
    <source>
        <dbReference type="ARBA" id="ARBA00005695"/>
    </source>
</evidence>
<comment type="similarity">
    <text evidence="1">Belongs to the bacterial solute-binding protein 5 family.</text>
</comment>
<organism evidence="6 7">
    <name type="scientific">Natronosalvus rutilus</name>
    <dbReference type="NCBI Taxonomy" id="2953753"/>
    <lineage>
        <taxon>Archaea</taxon>
        <taxon>Methanobacteriati</taxon>
        <taxon>Methanobacteriota</taxon>
        <taxon>Stenosarchaea group</taxon>
        <taxon>Halobacteria</taxon>
        <taxon>Halobacteriales</taxon>
        <taxon>Natrialbaceae</taxon>
        <taxon>Natronosalvus</taxon>
    </lineage>
</organism>
<dbReference type="SUPFAM" id="SSF53850">
    <property type="entry name" value="Periplasmic binding protein-like II"/>
    <property type="match status" value="2"/>
</dbReference>
<dbReference type="CDD" id="cd00995">
    <property type="entry name" value="PBP2_NikA_DppA_OppA_like"/>
    <property type="match status" value="1"/>
</dbReference>
<dbReference type="KEGG" id="sawl:NGM29_15245"/>
<protein>
    <submittedName>
        <fullName evidence="6">ABC transporter substrate-binding protein</fullName>
    </submittedName>
</protein>
<keyword evidence="7" id="KW-1185">Reference proteome</keyword>
<reference evidence="6" key="1">
    <citation type="submission" date="2022-06" db="EMBL/GenBank/DDBJ databases">
        <title>Diverse halophilic archaea isolated from saline environments.</title>
        <authorList>
            <person name="Cui H.-L."/>
        </authorList>
    </citation>
    <scope>NUCLEOTIDE SEQUENCE</scope>
    <source>
        <strain evidence="6">WLHS1</strain>
    </source>
</reference>
<dbReference type="GO" id="GO:1904680">
    <property type="term" value="F:peptide transmembrane transporter activity"/>
    <property type="evidence" value="ECO:0007669"/>
    <property type="project" value="TreeGrafter"/>
</dbReference>
<feature type="compositionally biased region" description="Acidic residues" evidence="4">
    <location>
        <begin position="441"/>
        <end position="468"/>
    </location>
</feature>
<feature type="domain" description="Solute-binding protein family 5" evidence="5">
    <location>
        <begin position="255"/>
        <end position="622"/>
    </location>
</feature>
<dbReference type="RefSeq" id="WP_254157284.1">
    <property type="nucleotide sequence ID" value="NZ_CP100355.1"/>
</dbReference>
<evidence type="ECO:0000259" key="5">
    <source>
        <dbReference type="Pfam" id="PF00496"/>
    </source>
</evidence>
<feature type="region of interest" description="Disordered" evidence="4">
    <location>
        <begin position="416"/>
        <end position="472"/>
    </location>
</feature>
<evidence type="ECO:0000313" key="7">
    <source>
        <dbReference type="Proteomes" id="UP001056855"/>
    </source>
</evidence>
<dbReference type="PROSITE" id="PS51257">
    <property type="entry name" value="PROKAR_LIPOPROTEIN"/>
    <property type="match status" value="1"/>
</dbReference>
<evidence type="ECO:0000256" key="3">
    <source>
        <dbReference type="ARBA" id="ARBA00022729"/>
    </source>
</evidence>
<dbReference type="Proteomes" id="UP001056855">
    <property type="component" value="Chromosome"/>
</dbReference>
<proteinExistence type="inferred from homology"/>
<keyword evidence="2" id="KW-0813">Transport</keyword>
<dbReference type="PANTHER" id="PTHR30290:SF9">
    <property type="entry name" value="OLIGOPEPTIDE-BINDING PROTEIN APPA"/>
    <property type="match status" value="1"/>
</dbReference>
<name>A0A9E7SUQ2_9EURY</name>
<dbReference type="InterPro" id="IPR039424">
    <property type="entry name" value="SBP_5"/>
</dbReference>
<dbReference type="Gene3D" id="3.40.190.10">
    <property type="entry name" value="Periplasmic binding protein-like II"/>
    <property type="match status" value="1"/>
</dbReference>
<dbReference type="InterPro" id="IPR000914">
    <property type="entry name" value="SBP_5_dom"/>
</dbReference>
<dbReference type="GO" id="GO:0015833">
    <property type="term" value="P:peptide transport"/>
    <property type="evidence" value="ECO:0007669"/>
    <property type="project" value="TreeGrafter"/>
</dbReference>
<keyword evidence="3" id="KW-0732">Signal</keyword>
<evidence type="ECO:0000256" key="2">
    <source>
        <dbReference type="ARBA" id="ARBA00022448"/>
    </source>
</evidence>
<evidence type="ECO:0000256" key="4">
    <source>
        <dbReference type="SAM" id="MobiDB-lite"/>
    </source>
</evidence>
<dbReference type="GeneID" id="73291429"/>
<dbReference type="Pfam" id="PF00496">
    <property type="entry name" value="SBP_bac_5"/>
    <property type="match status" value="1"/>
</dbReference>
<evidence type="ECO:0000313" key="6">
    <source>
        <dbReference type="EMBL" id="UTF53112.1"/>
    </source>
</evidence>
<dbReference type="EMBL" id="CP100355">
    <property type="protein sequence ID" value="UTF53112.1"/>
    <property type="molecule type" value="Genomic_DNA"/>
</dbReference>
<feature type="compositionally biased region" description="Acidic residues" evidence="4">
    <location>
        <begin position="416"/>
        <end position="434"/>
    </location>
</feature>
<dbReference type="Gene3D" id="3.10.105.10">
    <property type="entry name" value="Dipeptide-binding Protein, Domain 3"/>
    <property type="match status" value="2"/>
</dbReference>